<dbReference type="RefSeq" id="WP_075527589.1">
    <property type="nucleotide sequence ID" value="NZ_CP017560.1"/>
</dbReference>
<proteinExistence type="predicted"/>
<accession>A0A1D8JFJ9</accession>
<evidence type="ECO:0000313" key="1">
    <source>
        <dbReference type="EMBL" id="AOV07458.1"/>
    </source>
</evidence>
<dbReference type="Proteomes" id="UP000185746">
    <property type="component" value="Chromosome"/>
</dbReference>
<dbReference type="KEGG" id="surl:BI350_07840"/>
<evidence type="ECO:0008006" key="3">
    <source>
        <dbReference type="Google" id="ProtNLM"/>
    </source>
</evidence>
<name>A0A1D8JFJ9_9BACL</name>
<sequence length="101" mass="11486">MKKEIKYAAVFYYEMDSMNEGKGRVYIRYPDLERAGIPAVAVSDSRERESVARDLLQSAIEFAIVIDKELPNPSPIESINIKRDIDAVAQPFKIEIVNILL</sequence>
<dbReference type="AlphaFoldDB" id="A0A1D8JFJ9"/>
<organism evidence="1 2">
    <name type="scientific">Sporosarcina ureilytica</name>
    <dbReference type="NCBI Taxonomy" id="298596"/>
    <lineage>
        <taxon>Bacteria</taxon>
        <taxon>Bacillati</taxon>
        <taxon>Bacillota</taxon>
        <taxon>Bacilli</taxon>
        <taxon>Bacillales</taxon>
        <taxon>Caryophanaceae</taxon>
        <taxon>Sporosarcina</taxon>
    </lineage>
</organism>
<evidence type="ECO:0000313" key="2">
    <source>
        <dbReference type="Proteomes" id="UP000185746"/>
    </source>
</evidence>
<keyword evidence="2" id="KW-1185">Reference proteome</keyword>
<gene>
    <name evidence="1" type="ORF">BI350_07840</name>
</gene>
<reference evidence="1 2" key="1">
    <citation type="submission" date="2016-09" db="EMBL/GenBank/DDBJ databases">
        <title>Complete genome sequence of the Lysinibacillus sphaericus LMG 22257, a specie of Bacillus with ureolytic activity that can effectively biodeposit calcium carbonate.</title>
        <authorList>
            <person name="Yan W."/>
        </authorList>
    </citation>
    <scope>NUCLEOTIDE SEQUENCE [LARGE SCALE GENOMIC DNA]</scope>
    <source>
        <strain evidence="1 2">LMG 22257</strain>
    </source>
</reference>
<dbReference type="EMBL" id="CP017560">
    <property type="protein sequence ID" value="AOV07458.1"/>
    <property type="molecule type" value="Genomic_DNA"/>
</dbReference>
<protein>
    <recommendedName>
        <fullName evidence="3">HicB-like antitoxin of toxin-antitoxin system domain-containing protein</fullName>
    </recommendedName>
</protein>